<accession>A0A6A3B814</accession>
<sequence length="320" mass="35615">MTRMISRKKGMNWFFHARYCQSPPKVQGRGELQDKFDTSDVFSTDISGSVEKASVDIGFNVVDSDRVRQHQSSDVKEVIAVDETSSRAVADKLVLNCSLLIVFQNNEGKASSRTNIEERMERSFVLCRFNSEVRPSYLNISLIVGIHLQLLQCSMRQEESDAICCNIICNFKLDRDTRAIMNDKVGSTVRESKWIRYLPPPAKACTKRKLFGGDGSTTATFKDSSSVVTAAMVRSVWLRCGGGGGGRSNWGGSGWNFVEFGGQNWDESSSSSPWTVNAMDFRGGVNSGIRVFGYSIFGYSKLSDRRFLGLCFDPDVTGTW</sequence>
<reference evidence="1" key="1">
    <citation type="submission" date="2019-09" db="EMBL/GenBank/DDBJ databases">
        <title>Draft genome information of white flower Hibiscus syriacus.</title>
        <authorList>
            <person name="Kim Y.-M."/>
        </authorList>
    </citation>
    <scope>NUCLEOTIDE SEQUENCE [LARGE SCALE GENOMIC DNA]</scope>
    <source>
        <strain evidence="1">YM2019G1</strain>
    </source>
</reference>
<proteinExistence type="predicted"/>
<dbReference type="Proteomes" id="UP000436088">
    <property type="component" value="Unassembled WGS sequence"/>
</dbReference>
<evidence type="ECO:0000313" key="2">
    <source>
        <dbReference type="Proteomes" id="UP000436088"/>
    </source>
</evidence>
<evidence type="ECO:0000313" key="1">
    <source>
        <dbReference type="EMBL" id="KAE8711918.1"/>
    </source>
</evidence>
<comment type="caution">
    <text evidence="1">The sequence shown here is derived from an EMBL/GenBank/DDBJ whole genome shotgun (WGS) entry which is preliminary data.</text>
</comment>
<organism evidence="1 2">
    <name type="scientific">Hibiscus syriacus</name>
    <name type="common">Rose of Sharon</name>
    <dbReference type="NCBI Taxonomy" id="106335"/>
    <lineage>
        <taxon>Eukaryota</taxon>
        <taxon>Viridiplantae</taxon>
        <taxon>Streptophyta</taxon>
        <taxon>Embryophyta</taxon>
        <taxon>Tracheophyta</taxon>
        <taxon>Spermatophyta</taxon>
        <taxon>Magnoliopsida</taxon>
        <taxon>eudicotyledons</taxon>
        <taxon>Gunneridae</taxon>
        <taxon>Pentapetalae</taxon>
        <taxon>rosids</taxon>
        <taxon>malvids</taxon>
        <taxon>Malvales</taxon>
        <taxon>Malvaceae</taxon>
        <taxon>Malvoideae</taxon>
        <taxon>Hibiscus</taxon>
    </lineage>
</organism>
<protein>
    <submittedName>
        <fullName evidence="1">Uncharacterized protein</fullName>
    </submittedName>
</protein>
<gene>
    <name evidence="1" type="ORF">F3Y22_tig00110270pilonHSYRG00145</name>
</gene>
<name>A0A6A3B814_HIBSY</name>
<dbReference type="EMBL" id="VEPZ02000905">
    <property type="protein sequence ID" value="KAE8711918.1"/>
    <property type="molecule type" value="Genomic_DNA"/>
</dbReference>
<dbReference type="AlphaFoldDB" id="A0A6A3B814"/>
<keyword evidence="2" id="KW-1185">Reference proteome</keyword>